<evidence type="ECO:0000313" key="2">
    <source>
        <dbReference type="Proteomes" id="UP000054721"/>
    </source>
</evidence>
<gene>
    <name evidence="1" type="ORF">T02_11700</name>
</gene>
<reference evidence="1 2" key="1">
    <citation type="submission" date="2015-05" db="EMBL/GenBank/DDBJ databases">
        <title>Evolution of Trichinella species and genotypes.</title>
        <authorList>
            <person name="Korhonen P.K."/>
            <person name="Edoardo P."/>
            <person name="Giuseppe L.R."/>
            <person name="Gasser R.B."/>
        </authorList>
    </citation>
    <scope>NUCLEOTIDE SEQUENCE [LARGE SCALE GENOMIC DNA]</scope>
    <source>
        <strain evidence="1">ISS10</strain>
    </source>
</reference>
<keyword evidence="2" id="KW-1185">Reference proteome</keyword>
<dbReference type="Proteomes" id="UP000054721">
    <property type="component" value="Unassembled WGS sequence"/>
</dbReference>
<proteinExistence type="predicted"/>
<protein>
    <submittedName>
        <fullName evidence="1">Uncharacterized protein</fullName>
    </submittedName>
</protein>
<dbReference type="OrthoDB" id="20839at2759"/>
<dbReference type="EMBL" id="JYDW01000022">
    <property type="protein sequence ID" value="KRZ61079.1"/>
    <property type="molecule type" value="Genomic_DNA"/>
</dbReference>
<comment type="caution">
    <text evidence="1">The sequence shown here is derived from an EMBL/GenBank/DDBJ whole genome shotgun (WGS) entry which is preliminary data.</text>
</comment>
<accession>A0A0V1LNV6</accession>
<evidence type="ECO:0000313" key="1">
    <source>
        <dbReference type="EMBL" id="KRZ61079.1"/>
    </source>
</evidence>
<name>A0A0V1LNV6_9BILA</name>
<organism evidence="1 2">
    <name type="scientific">Trichinella nativa</name>
    <dbReference type="NCBI Taxonomy" id="6335"/>
    <lineage>
        <taxon>Eukaryota</taxon>
        <taxon>Metazoa</taxon>
        <taxon>Ecdysozoa</taxon>
        <taxon>Nematoda</taxon>
        <taxon>Enoplea</taxon>
        <taxon>Dorylaimia</taxon>
        <taxon>Trichinellida</taxon>
        <taxon>Trichinellidae</taxon>
        <taxon>Trichinella</taxon>
    </lineage>
</organism>
<dbReference type="AlphaFoldDB" id="A0A0V1LNV6"/>
<sequence>MIHLLITRNWLPKRCLKPLGLDISLDKKKLSAVECVHKLACKCTSFVIRYNSAPVVIVTKQNHHLPGISYLDKLSLVTSNPSQLHERVICNVIGFVESLLV</sequence>